<evidence type="ECO:0000313" key="1">
    <source>
        <dbReference type="EMBL" id="CCT65176.1"/>
    </source>
</evidence>
<dbReference type="Proteomes" id="UP000016800">
    <property type="component" value="Chromosome III"/>
</dbReference>
<dbReference type="AlphaFoldDB" id="S0DRV5"/>
<reference evidence="2" key="1">
    <citation type="journal article" date="2013" name="PLoS Pathog.">
        <title>Deciphering the cryptic genome: genome-wide analyses of the rice pathogen Fusarium fujikuroi reveal complex regulation of secondary metabolism and novel metabolites.</title>
        <authorList>
            <person name="Wiemann P."/>
            <person name="Sieber C.M."/>
            <person name="von Bargen K.W."/>
            <person name="Studt L."/>
            <person name="Niehaus E.M."/>
            <person name="Espino J.J."/>
            <person name="Huss K."/>
            <person name="Michielse C.B."/>
            <person name="Albermann S."/>
            <person name="Wagner D."/>
            <person name="Bergner S.V."/>
            <person name="Connolly L.R."/>
            <person name="Fischer A."/>
            <person name="Reuter G."/>
            <person name="Kleigrewe K."/>
            <person name="Bald T."/>
            <person name="Wingfield B.D."/>
            <person name="Ophir R."/>
            <person name="Freeman S."/>
            <person name="Hippler M."/>
            <person name="Smith K.M."/>
            <person name="Brown D.W."/>
            <person name="Proctor R.H."/>
            <person name="Munsterkotter M."/>
            <person name="Freitag M."/>
            <person name="Humpf H.U."/>
            <person name="Guldener U."/>
            <person name="Tudzynski B."/>
        </authorList>
    </citation>
    <scope>NUCLEOTIDE SEQUENCE [LARGE SCALE GENOMIC DNA]</scope>
    <source>
        <strain evidence="2">CBS 195.34 / IMI 58289 / NRRL A-6831</strain>
    </source>
</reference>
<dbReference type="GeneID" id="35395579"/>
<keyword evidence="2" id="KW-1185">Reference proteome</keyword>
<protein>
    <submittedName>
        <fullName evidence="1">Uncharacterized protein</fullName>
    </submittedName>
</protein>
<dbReference type="STRING" id="1279085.S0DRV5"/>
<evidence type="ECO:0000313" key="2">
    <source>
        <dbReference type="Proteomes" id="UP000016800"/>
    </source>
</evidence>
<organism evidence="1 2">
    <name type="scientific">Gibberella fujikuroi (strain CBS 195.34 / IMI 58289 / NRRL A-6831)</name>
    <name type="common">Bakanae and foot rot disease fungus</name>
    <name type="synonym">Fusarium fujikuroi</name>
    <dbReference type="NCBI Taxonomy" id="1279085"/>
    <lineage>
        <taxon>Eukaryota</taxon>
        <taxon>Fungi</taxon>
        <taxon>Dikarya</taxon>
        <taxon>Ascomycota</taxon>
        <taxon>Pezizomycotina</taxon>
        <taxon>Sordariomycetes</taxon>
        <taxon>Hypocreomycetidae</taxon>
        <taxon>Hypocreales</taxon>
        <taxon>Nectriaceae</taxon>
        <taxon>Fusarium</taxon>
        <taxon>Fusarium fujikuroi species complex</taxon>
    </lineage>
</organism>
<dbReference type="HOGENOM" id="CLU_1454496_0_0_1"/>
<dbReference type="EMBL" id="HF679025">
    <property type="protein sequence ID" value="CCT65176.1"/>
    <property type="molecule type" value="Genomic_DNA"/>
</dbReference>
<dbReference type="RefSeq" id="XP_023427257.1">
    <property type="nucleotide sequence ID" value="XM_023573789.1"/>
</dbReference>
<proteinExistence type="predicted"/>
<sequence length="190" mass="21539">MREGAGTDALSKLAFHAERIVLLDIVSPRSQVSDQSREAIKGLQYVIEPVQDAEEIALKAEIPPLLPPSALSACQLHDKEIRSREAGRIHARNSFPTTVPWLRRLGSDLHLKDIGRKKDFLRNLIGLEYEVDPNNPDESDDSQLGFIHITFDWMINYAKAVITLDIISWNALFEVNRKELDKDRGMLGRK</sequence>
<dbReference type="VEuPathDB" id="FungiDB:FFUJ_02096"/>
<name>S0DRV5_GIBF5</name>
<gene>
    <name evidence="1" type="ORF">FFUJ_02096</name>
</gene>
<accession>S0DRV5</accession>